<sequence length="22" mass="2534">MNNMCRYDREITKTTNSSVAAK</sequence>
<proteinExistence type="predicted"/>
<dbReference type="AlphaFoldDB" id="A0A0A9BSL8"/>
<feature type="compositionally biased region" description="Basic and acidic residues" evidence="1">
    <location>
        <begin position="1"/>
        <end position="12"/>
    </location>
</feature>
<name>A0A0A9BSL8_ARUDO</name>
<reference evidence="2" key="1">
    <citation type="submission" date="2014-09" db="EMBL/GenBank/DDBJ databases">
        <authorList>
            <person name="Magalhaes I.L.F."/>
            <person name="Oliveira U."/>
            <person name="Santos F.R."/>
            <person name="Vidigal T.H.D.A."/>
            <person name="Brescovit A.D."/>
            <person name="Santos A.J."/>
        </authorList>
    </citation>
    <scope>NUCLEOTIDE SEQUENCE</scope>
    <source>
        <tissue evidence="2">Shoot tissue taken approximately 20 cm above the soil surface</tissue>
    </source>
</reference>
<protein>
    <submittedName>
        <fullName evidence="2">Uncharacterized protein</fullName>
    </submittedName>
</protein>
<feature type="compositionally biased region" description="Polar residues" evidence="1">
    <location>
        <begin position="13"/>
        <end position="22"/>
    </location>
</feature>
<dbReference type="EMBL" id="GBRH01231579">
    <property type="protein sequence ID" value="JAD66316.1"/>
    <property type="molecule type" value="Transcribed_RNA"/>
</dbReference>
<feature type="region of interest" description="Disordered" evidence="1">
    <location>
        <begin position="1"/>
        <end position="22"/>
    </location>
</feature>
<accession>A0A0A9BSL8</accession>
<reference evidence="2" key="2">
    <citation type="journal article" date="2015" name="Data Brief">
        <title>Shoot transcriptome of the giant reed, Arundo donax.</title>
        <authorList>
            <person name="Barrero R.A."/>
            <person name="Guerrero F.D."/>
            <person name="Moolhuijzen P."/>
            <person name="Goolsby J.A."/>
            <person name="Tidwell J."/>
            <person name="Bellgard S.E."/>
            <person name="Bellgard M.I."/>
        </authorList>
    </citation>
    <scope>NUCLEOTIDE SEQUENCE</scope>
    <source>
        <tissue evidence="2">Shoot tissue taken approximately 20 cm above the soil surface</tissue>
    </source>
</reference>
<evidence type="ECO:0000256" key="1">
    <source>
        <dbReference type="SAM" id="MobiDB-lite"/>
    </source>
</evidence>
<organism evidence="2">
    <name type="scientific">Arundo donax</name>
    <name type="common">Giant reed</name>
    <name type="synonym">Donax arundinaceus</name>
    <dbReference type="NCBI Taxonomy" id="35708"/>
    <lineage>
        <taxon>Eukaryota</taxon>
        <taxon>Viridiplantae</taxon>
        <taxon>Streptophyta</taxon>
        <taxon>Embryophyta</taxon>
        <taxon>Tracheophyta</taxon>
        <taxon>Spermatophyta</taxon>
        <taxon>Magnoliopsida</taxon>
        <taxon>Liliopsida</taxon>
        <taxon>Poales</taxon>
        <taxon>Poaceae</taxon>
        <taxon>PACMAD clade</taxon>
        <taxon>Arundinoideae</taxon>
        <taxon>Arundineae</taxon>
        <taxon>Arundo</taxon>
    </lineage>
</organism>
<evidence type="ECO:0000313" key="2">
    <source>
        <dbReference type="EMBL" id="JAD66316.1"/>
    </source>
</evidence>